<evidence type="ECO:0000256" key="2">
    <source>
        <dbReference type="SAM" id="Phobius"/>
    </source>
</evidence>
<name>A0A7W7XDR0_9ACTN</name>
<feature type="compositionally biased region" description="Gly residues" evidence="1">
    <location>
        <begin position="330"/>
        <end position="344"/>
    </location>
</feature>
<evidence type="ECO:0000313" key="3">
    <source>
        <dbReference type="EMBL" id="MBB4983478.1"/>
    </source>
</evidence>
<gene>
    <name evidence="3" type="ORF">GGE06_004420</name>
</gene>
<dbReference type="EMBL" id="JACHJY010000006">
    <property type="protein sequence ID" value="MBB4983478.1"/>
    <property type="molecule type" value="Genomic_DNA"/>
</dbReference>
<reference evidence="3 4" key="1">
    <citation type="submission" date="2020-08" db="EMBL/GenBank/DDBJ databases">
        <title>Genomic Encyclopedia of Type Strains, Phase III (KMG-III): the genomes of soil and plant-associated and newly described type strains.</title>
        <authorList>
            <person name="Whitman W."/>
        </authorList>
    </citation>
    <scope>NUCLEOTIDE SEQUENCE [LARGE SCALE GENOMIC DNA]</scope>
    <source>
        <strain evidence="3 4">SFB5A</strain>
    </source>
</reference>
<sequence length="401" mass="39275">MADERYQWLDQEAAERLLRGEPVEAVDDRARAEAQRLAEALGTARAPALPPAARTELPGEAAALAAFRKATAERAAAASAAPAPVSATAPAGRTAGAELGRIRLAPVTAPARRWGRSVRYGLAAAVAAVTVGGVAVAAGTGVLPLVGPAPASSVTAGETTDPLVSTEPGIRQDPETPPTRPGDGDPTPGSSPSADSGSTAPTPRVPDGRGTATAGPGTPKPGRSDGSGTSGGTGSTSTREKALQACREYRTGKLDAAGRQQLQKTLRGGDTLRGYCDRILSGDSANSGGNGDGDGTSEGTGQNGAKGGDGQGDSKDDPEDNADGSRKGGSNSGAGGGSEGGDQSGSGNQSSGNQASGNQASGNQASSNKASGTLSGARLQASLTAALPLGITAGTRLPLAV</sequence>
<feature type="compositionally biased region" description="Basic and acidic residues" evidence="1">
    <location>
        <begin position="238"/>
        <end position="253"/>
    </location>
</feature>
<keyword evidence="4" id="KW-1185">Reference proteome</keyword>
<evidence type="ECO:0000313" key="4">
    <source>
        <dbReference type="Proteomes" id="UP000582643"/>
    </source>
</evidence>
<feature type="compositionally biased region" description="Gly residues" evidence="1">
    <location>
        <begin position="288"/>
        <end position="311"/>
    </location>
</feature>
<keyword evidence="2" id="KW-0812">Transmembrane</keyword>
<feature type="compositionally biased region" description="Low complexity" evidence="1">
    <location>
        <begin position="345"/>
        <end position="372"/>
    </location>
</feature>
<proteinExistence type="predicted"/>
<feature type="region of interest" description="Disordered" evidence="1">
    <location>
        <begin position="151"/>
        <end position="373"/>
    </location>
</feature>
<protein>
    <recommendedName>
        <fullName evidence="5">Extensin</fullName>
    </recommendedName>
</protein>
<dbReference type="RefSeq" id="WP_184931511.1">
    <property type="nucleotide sequence ID" value="NZ_JACHJY010000006.1"/>
</dbReference>
<evidence type="ECO:0008006" key="5">
    <source>
        <dbReference type="Google" id="ProtNLM"/>
    </source>
</evidence>
<accession>A0A7W7XDR0</accession>
<keyword evidence="2" id="KW-0472">Membrane</keyword>
<keyword evidence="2" id="KW-1133">Transmembrane helix</keyword>
<feature type="transmembrane region" description="Helical" evidence="2">
    <location>
        <begin position="122"/>
        <end position="146"/>
    </location>
</feature>
<feature type="compositionally biased region" description="Low complexity" evidence="1">
    <location>
        <begin position="184"/>
        <end position="221"/>
    </location>
</feature>
<dbReference type="Proteomes" id="UP000582643">
    <property type="component" value="Unassembled WGS sequence"/>
</dbReference>
<comment type="caution">
    <text evidence="3">The sequence shown here is derived from an EMBL/GenBank/DDBJ whole genome shotgun (WGS) entry which is preliminary data.</text>
</comment>
<organism evidence="3 4">
    <name type="scientific">Streptomyces nymphaeiformis</name>
    <dbReference type="NCBI Taxonomy" id="2663842"/>
    <lineage>
        <taxon>Bacteria</taxon>
        <taxon>Bacillati</taxon>
        <taxon>Actinomycetota</taxon>
        <taxon>Actinomycetes</taxon>
        <taxon>Kitasatosporales</taxon>
        <taxon>Streptomycetaceae</taxon>
        <taxon>Streptomyces</taxon>
    </lineage>
</organism>
<evidence type="ECO:0000256" key="1">
    <source>
        <dbReference type="SAM" id="MobiDB-lite"/>
    </source>
</evidence>
<dbReference type="AlphaFoldDB" id="A0A7W7XDR0"/>